<reference evidence="3" key="2">
    <citation type="journal article" date="2021" name="Front. Microbiol.">
        <title>Comprehensive Comparative Genomics and Phenotyping of Methylobacterium Species.</title>
        <authorList>
            <person name="Alessa O."/>
            <person name="Ogura Y."/>
            <person name="Fujitani Y."/>
            <person name="Takami H."/>
            <person name="Hayashi T."/>
            <person name="Sahin N."/>
            <person name="Tani A."/>
        </authorList>
    </citation>
    <scope>NUCLEOTIDE SEQUENCE</scope>
    <source>
        <strain evidence="3">DSM 22415</strain>
    </source>
</reference>
<accession>A0A564G3M3</accession>
<organism evidence="4 5">
    <name type="scientific">Methylobacterium dankookense</name>
    <dbReference type="NCBI Taxonomy" id="560405"/>
    <lineage>
        <taxon>Bacteria</taxon>
        <taxon>Pseudomonadati</taxon>
        <taxon>Pseudomonadota</taxon>
        <taxon>Alphaproteobacteria</taxon>
        <taxon>Hyphomicrobiales</taxon>
        <taxon>Methylobacteriaceae</taxon>
        <taxon>Methylobacterium</taxon>
    </lineage>
</organism>
<evidence type="ECO:0000256" key="1">
    <source>
        <dbReference type="SAM" id="Coils"/>
    </source>
</evidence>
<evidence type="ECO:0000313" key="4">
    <source>
        <dbReference type="EMBL" id="VUF15103.1"/>
    </source>
</evidence>
<dbReference type="RefSeq" id="WP_144767410.1">
    <property type="nucleotide sequence ID" value="NZ_BPQI01000133.1"/>
</dbReference>
<keyword evidence="1" id="KW-0175">Coiled coil</keyword>
<name>A0A564G3M3_9HYPH</name>
<evidence type="ECO:0000256" key="2">
    <source>
        <dbReference type="SAM" id="MobiDB-lite"/>
    </source>
</evidence>
<sequence>MAGLTYSVGANITAFESAMSRVRDLAAKRSADMLTSFQGAARGIDVALAGVASLNRIPGALNTIKQAAQATVLAFVAFEGAKLAIEAVTAAASAATAEVDRLAKVGADAERLGVSTTFLQTYQGQARAFRVEVDELTKSLQMARNAFTLRQGDGGEDARNDSSFAARLRQQRAAGNLTAAQVARFDGAIGFEQQERVALDLIAELIAKGRQLAALDLAAKIFPPEIVDRIRQGTFEIDRFRQNLDNIRNPELRLDDPQQIARAQELQRRQEEANRQLADAGAAFNRQLADAGARLKEDAVAWTELMARGARAAVAIMQAVRRAGEEYNRGAGLSSGGPPSLGGELGAVATRGGQPQPTQEQREMQDAMNRLRGNLGNQTLVRQAQDASRALTDGFRKDLTKPIQTTRSPRSSSSSESLDAIETYINGLERSTAALRGEVDAIGKSNSERQIAINLQRAEELARQQNRELTADEVRRIRETSAATAEYRDKLEDVRETLENQRSTGRNVLSGIVSDARNGASALNVLTNAVNRLLDRLADQGVNTLTEMLFGKSGSTQGGLLGGLFGSSGSGGGTGLSEIFGFLTGSVSPIPRFAGGGYTGDGGRDTPRGVVHAGEVVFSQADVRRLGGVAAVEAVRRGLPGYAAGGPVGAVPSVRPALVGAAPINFIDQRPAGSPDIAPVAQRRSDGGLNVLIRGMEGELGKRAFNSQGPFRGVAGGAGSRIG</sequence>
<evidence type="ECO:0000313" key="5">
    <source>
        <dbReference type="Proteomes" id="UP000401717"/>
    </source>
</evidence>
<dbReference type="Proteomes" id="UP001055303">
    <property type="component" value="Unassembled WGS sequence"/>
</dbReference>
<keyword evidence="6" id="KW-1185">Reference proteome</keyword>
<gene>
    <name evidence="3" type="ORF">IFDJLNFL_4067</name>
    <name evidence="4" type="ORF">MTDSW087_04836</name>
</gene>
<dbReference type="EMBL" id="BPQI01000133">
    <property type="protein sequence ID" value="GJD58152.1"/>
    <property type="molecule type" value="Genomic_DNA"/>
</dbReference>
<reference evidence="3" key="3">
    <citation type="submission" date="2021-08" db="EMBL/GenBank/DDBJ databases">
        <authorList>
            <person name="Tani A."/>
            <person name="Ola A."/>
            <person name="Ogura Y."/>
            <person name="Katsura K."/>
            <person name="Hayashi T."/>
        </authorList>
    </citation>
    <scope>NUCLEOTIDE SEQUENCE</scope>
    <source>
        <strain evidence="3">DSM 22415</strain>
    </source>
</reference>
<dbReference type="EMBL" id="CABFVH010000046">
    <property type="protein sequence ID" value="VUF15103.1"/>
    <property type="molecule type" value="Genomic_DNA"/>
</dbReference>
<evidence type="ECO:0000313" key="6">
    <source>
        <dbReference type="Proteomes" id="UP001055303"/>
    </source>
</evidence>
<evidence type="ECO:0000313" key="3">
    <source>
        <dbReference type="EMBL" id="GJD58152.1"/>
    </source>
</evidence>
<feature type="region of interest" description="Disordered" evidence="2">
    <location>
        <begin position="382"/>
        <end position="418"/>
    </location>
</feature>
<dbReference type="Proteomes" id="UP000401717">
    <property type="component" value="Unassembled WGS sequence"/>
</dbReference>
<protein>
    <recommendedName>
        <fullName evidence="7">Bacteriophage tail tape measure N-terminal domain-containing protein</fullName>
    </recommendedName>
</protein>
<feature type="coiled-coil region" evidence="1">
    <location>
        <begin position="448"/>
        <end position="504"/>
    </location>
</feature>
<proteinExistence type="predicted"/>
<dbReference type="AlphaFoldDB" id="A0A564G3M3"/>
<evidence type="ECO:0008006" key="7">
    <source>
        <dbReference type="Google" id="ProtNLM"/>
    </source>
</evidence>
<dbReference type="OrthoDB" id="7980897at2"/>
<reference evidence="4 5" key="1">
    <citation type="submission" date="2019-06" db="EMBL/GenBank/DDBJ databases">
        <authorList>
            <person name="Rodrigo-Torres L."/>
            <person name="Arahal R. D."/>
            <person name="Lucena T."/>
        </authorList>
    </citation>
    <scope>NUCLEOTIDE SEQUENCE [LARGE SCALE GENOMIC DNA]</scope>
    <source>
        <strain evidence="4 5">SW08-7</strain>
    </source>
</reference>
<feature type="compositionally biased region" description="Low complexity" evidence="2">
    <location>
        <begin position="407"/>
        <end position="417"/>
    </location>
</feature>